<reference evidence="2 3" key="1">
    <citation type="submission" date="2024-10" db="EMBL/GenBank/DDBJ databases">
        <title>Updated reference genomes for cyclostephanoid diatoms.</title>
        <authorList>
            <person name="Roberts W.R."/>
            <person name="Alverson A.J."/>
        </authorList>
    </citation>
    <scope>NUCLEOTIDE SEQUENCE [LARGE SCALE GENOMIC DNA]</scope>
    <source>
        <strain evidence="2 3">AJA228-03</strain>
    </source>
</reference>
<dbReference type="AlphaFoldDB" id="A0ABD3RGR5"/>
<protein>
    <submittedName>
        <fullName evidence="2">Uncharacterized protein</fullName>
    </submittedName>
</protein>
<sequence>MYPGPPPLPIPGGGMPRPIPPPPMGGGGMPPPIIMPGGIGGGGGGIMPPPIMPPPPTPCTGAAPNPIGAPIPPPTPNGGGTWDGGMGRLPLPTPRATPGPPTPPVADLDDGGGGPSTATLTTFSPLSMINPRLRFSTRSSMIADPPPLFVEDFLALRYSSASTNTRFRCLSNARKVPTTVRPSARETRSRCSMYRRSLDPLPVGILGGFQCRVISKKLCDREVTIINNTRGSANNI</sequence>
<evidence type="ECO:0000313" key="2">
    <source>
        <dbReference type="EMBL" id="KAL3812068.1"/>
    </source>
</evidence>
<feature type="compositionally biased region" description="Pro residues" evidence="1">
    <location>
        <begin position="91"/>
        <end position="104"/>
    </location>
</feature>
<accession>A0ABD3RGR5</accession>
<feature type="region of interest" description="Disordered" evidence="1">
    <location>
        <begin position="1"/>
        <end position="122"/>
    </location>
</feature>
<feature type="compositionally biased region" description="Pro residues" evidence="1">
    <location>
        <begin position="1"/>
        <end position="10"/>
    </location>
</feature>
<feature type="compositionally biased region" description="Pro residues" evidence="1">
    <location>
        <begin position="17"/>
        <end position="34"/>
    </location>
</feature>
<gene>
    <name evidence="2" type="ORF">ACHAXA_010040</name>
</gene>
<organism evidence="2 3">
    <name type="scientific">Cyclostephanos tholiformis</name>
    <dbReference type="NCBI Taxonomy" id="382380"/>
    <lineage>
        <taxon>Eukaryota</taxon>
        <taxon>Sar</taxon>
        <taxon>Stramenopiles</taxon>
        <taxon>Ochrophyta</taxon>
        <taxon>Bacillariophyta</taxon>
        <taxon>Coscinodiscophyceae</taxon>
        <taxon>Thalassiosirophycidae</taxon>
        <taxon>Stephanodiscales</taxon>
        <taxon>Stephanodiscaceae</taxon>
        <taxon>Cyclostephanos</taxon>
    </lineage>
</organism>
<comment type="caution">
    <text evidence="2">The sequence shown here is derived from an EMBL/GenBank/DDBJ whole genome shotgun (WGS) entry which is preliminary data.</text>
</comment>
<feature type="compositionally biased region" description="Gly residues" evidence="1">
    <location>
        <begin position="77"/>
        <end position="87"/>
    </location>
</feature>
<evidence type="ECO:0000313" key="3">
    <source>
        <dbReference type="Proteomes" id="UP001530377"/>
    </source>
</evidence>
<dbReference type="Proteomes" id="UP001530377">
    <property type="component" value="Unassembled WGS sequence"/>
</dbReference>
<feature type="compositionally biased region" description="Pro residues" evidence="1">
    <location>
        <begin position="47"/>
        <end position="58"/>
    </location>
</feature>
<name>A0ABD3RGR5_9STRA</name>
<proteinExistence type="predicted"/>
<feature type="compositionally biased region" description="Gly residues" evidence="1">
    <location>
        <begin position="37"/>
        <end position="46"/>
    </location>
</feature>
<dbReference type="EMBL" id="JALLPB020000220">
    <property type="protein sequence ID" value="KAL3812068.1"/>
    <property type="molecule type" value="Genomic_DNA"/>
</dbReference>
<feature type="compositionally biased region" description="Pro residues" evidence="1">
    <location>
        <begin position="67"/>
        <end position="76"/>
    </location>
</feature>
<keyword evidence="3" id="KW-1185">Reference proteome</keyword>
<evidence type="ECO:0000256" key="1">
    <source>
        <dbReference type="SAM" id="MobiDB-lite"/>
    </source>
</evidence>